<evidence type="ECO:0000313" key="2">
    <source>
        <dbReference type="Proteomes" id="UP001196661"/>
    </source>
</evidence>
<evidence type="ECO:0000313" key="1">
    <source>
        <dbReference type="EMBL" id="MBT9312613.1"/>
    </source>
</evidence>
<sequence>MKSSSMAKINIAHETSSAAAAEKHAQKLRRNGETVTLICRETFPIADAMFPFLAHLSATADYTLILLPPSSTSSSSVWISKELHLQHSLGNFTNIYPAFSNHTDVPRWWATEDSTVRILS</sequence>
<proteinExistence type="predicted"/>
<reference evidence="1 2" key="1">
    <citation type="journal article" date="2021" name="Mar. Drugs">
        <title>Genome Reduction and Secondary Metabolism of the Marine Sponge-Associated Cyanobacterium Leptothoe.</title>
        <authorList>
            <person name="Konstantinou D."/>
            <person name="Popin R.V."/>
            <person name="Fewer D.P."/>
            <person name="Sivonen K."/>
            <person name="Gkelis S."/>
        </authorList>
    </citation>
    <scope>NUCLEOTIDE SEQUENCE [LARGE SCALE GENOMIC DNA]</scope>
    <source>
        <strain evidence="1 2">TAU-MAC 1615</strain>
    </source>
</reference>
<comment type="caution">
    <text evidence="1">The sequence shown here is derived from an EMBL/GenBank/DDBJ whole genome shotgun (WGS) entry which is preliminary data.</text>
</comment>
<keyword evidence="2" id="KW-1185">Reference proteome</keyword>
<accession>A0ABS5Y542</accession>
<organism evidence="1 2">
    <name type="scientific">Leptothoe kymatousa TAU-MAC 1615</name>
    <dbReference type="NCBI Taxonomy" id="2364775"/>
    <lineage>
        <taxon>Bacteria</taxon>
        <taxon>Bacillati</taxon>
        <taxon>Cyanobacteriota</taxon>
        <taxon>Cyanophyceae</taxon>
        <taxon>Nodosilineales</taxon>
        <taxon>Cymatolegaceae</taxon>
        <taxon>Leptothoe</taxon>
        <taxon>Leptothoe kymatousa</taxon>
    </lineage>
</organism>
<dbReference type="RefSeq" id="WP_215618507.1">
    <property type="nucleotide sequence ID" value="NZ_JADOER010000009.1"/>
</dbReference>
<protein>
    <submittedName>
        <fullName evidence="1">Uncharacterized protein</fullName>
    </submittedName>
</protein>
<gene>
    <name evidence="1" type="ORF">IXB28_10385</name>
</gene>
<dbReference type="EMBL" id="JADOER010000009">
    <property type="protein sequence ID" value="MBT9312613.1"/>
    <property type="molecule type" value="Genomic_DNA"/>
</dbReference>
<name>A0ABS5Y542_9CYAN</name>
<dbReference type="Proteomes" id="UP001196661">
    <property type="component" value="Unassembled WGS sequence"/>
</dbReference>